<evidence type="ECO:0008006" key="3">
    <source>
        <dbReference type="Google" id="ProtNLM"/>
    </source>
</evidence>
<dbReference type="EMBL" id="JAACJN010000024">
    <property type="protein sequence ID" value="KAF5389081.1"/>
    <property type="molecule type" value="Genomic_DNA"/>
</dbReference>
<dbReference type="AlphaFoldDB" id="A0A8H5HTP6"/>
<evidence type="ECO:0000313" key="2">
    <source>
        <dbReference type="Proteomes" id="UP000518752"/>
    </source>
</evidence>
<name>A0A8H5HTP6_9AGAR</name>
<accession>A0A8H5HTP6</accession>
<keyword evidence="2" id="KW-1185">Reference proteome</keyword>
<reference evidence="1 2" key="1">
    <citation type="journal article" date="2020" name="ISME J.">
        <title>Uncovering the hidden diversity of litter-decomposition mechanisms in mushroom-forming fungi.</title>
        <authorList>
            <person name="Floudas D."/>
            <person name="Bentzer J."/>
            <person name="Ahren D."/>
            <person name="Johansson T."/>
            <person name="Persson P."/>
            <person name="Tunlid A."/>
        </authorList>
    </citation>
    <scope>NUCLEOTIDE SEQUENCE [LARGE SCALE GENOMIC DNA]</scope>
    <source>
        <strain evidence="1 2">CBS 406.79</strain>
    </source>
</reference>
<organism evidence="1 2">
    <name type="scientific">Collybiopsis confluens</name>
    <dbReference type="NCBI Taxonomy" id="2823264"/>
    <lineage>
        <taxon>Eukaryota</taxon>
        <taxon>Fungi</taxon>
        <taxon>Dikarya</taxon>
        <taxon>Basidiomycota</taxon>
        <taxon>Agaricomycotina</taxon>
        <taxon>Agaricomycetes</taxon>
        <taxon>Agaricomycetidae</taxon>
        <taxon>Agaricales</taxon>
        <taxon>Marasmiineae</taxon>
        <taxon>Omphalotaceae</taxon>
        <taxon>Collybiopsis</taxon>
    </lineage>
</organism>
<proteinExistence type="predicted"/>
<protein>
    <recommendedName>
        <fullName evidence="3">Dirigent protein</fullName>
    </recommendedName>
</protein>
<dbReference type="Proteomes" id="UP000518752">
    <property type="component" value="Unassembled WGS sequence"/>
</dbReference>
<evidence type="ECO:0000313" key="1">
    <source>
        <dbReference type="EMBL" id="KAF5389081.1"/>
    </source>
</evidence>
<comment type="caution">
    <text evidence="1">The sequence shown here is derived from an EMBL/GenBank/DDBJ whole genome shotgun (WGS) entry which is preliminary data.</text>
</comment>
<sequence length="209" mass="22326">MKTTRPPRMIIKSSMVSPNIFLAMFAAVLGIVSASGPHKYPAIPPTVHIATPIFTDVYDATLLFTPNVIQDFVPGPLGDRSFVGFLGGNLTDSKTGALVGRILPGVGGEFGLISNVNGKFYTDVSVIIQWKDDHKFAFLKGQGIGSLGNFSSSTFYARMETDSTSRQHLANRALLLSIVVLPPTASPPNSTLAFFKLSMKSNPDGTFSG</sequence>
<dbReference type="OrthoDB" id="5231894at2759"/>
<gene>
    <name evidence="1" type="ORF">D9757_004930</name>
</gene>